<evidence type="ECO:0000313" key="1">
    <source>
        <dbReference type="EMBL" id="RJQ89615.1"/>
    </source>
</evidence>
<evidence type="ECO:0000313" key="2">
    <source>
        <dbReference type="Proteomes" id="UP000285112"/>
    </source>
</evidence>
<reference evidence="1 2" key="1">
    <citation type="submission" date="2018-09" db="EMBL/GenBank/DDBJ databases">
        <title>YIM PH 21725 draft genome.</title>
        <authorList>
            <person name="Miao C."/>
        </authorList>
    </citation>
    <scope>NUCLEOTIDE SEQUENCE [LARGE SCALE GENOMIC DNA]</scope>
    <source>
        <strain evidence="2">YIM PH21725</strain>
    </source>
</reference>
<comment type="caution">
    <text evidence="1">The sequence shown here is derived from an EMBL/GenBank/DDBJ whole genome shotgun (WGS) entry which is preliminary data.</text>
</comment>
<accession>A0A419I9W8</accession>
<dbReference type="Proteomes" id="UP000285112">
    <property type="component" value="Unassembled WGS sequence"/>
</dbReference>
<organism evidence="1 2">
    <name type="scientific">Amycolatopsis panacis</name>
    <dbReference type="NCBI Taxonomy" id="2340917"/>
    <lineage>
        <taxon>Bacteria</taxon>
        <taxon>Bacillati</taxon>
        <taxon>Actinomycetota</taxon>
        <taxon>Actinomycetes</taxon>
        <taxon>Pseudonocardiales</taxon>
        <taxon>Pseudonocardiaceae</taxon>
        <taxon>Amycolatopsis</taxon>
    </lineage>
</organism>
<protein>
    <submittedName>
        <fullName evidence="1">Uncharacterized protein</fullName>
    </submittedName>
</protein>
<dbReference type="AlphaFoldDB" id="A0A419I9W8"/>
<dbReference type="RefSeq" id="WP_147397326.1">
    <property type="nucleotide sequence ID" value="NZ_QZFV01000054.1"/>
</dbReference>
<gene>
    <name evidence="1" type="ORF">D5S19_03910</name>
</gene>
<sequence length="135" mass="15434">MELTMEAWDFNGRVASMRQGSDIRGYLFVTVAESTAHEPRPQVLLEFLRSSDANQHTWFYSDRADPTGYDTAAELSSLEIDWYGTRYSARWLADDQATEIKKYFDHQEPVGKKIVNAFLNRKSGSQVNVLPDHGN</sequence>
<dbReference type="OrthoDB" id="3634473at2"/>
<proteinExistence type="predicted"/>
<keyword evidence="2" id="KW-1185">Reference proteome</keyword>
<name>A0A419I9W8_9PSEU</name>
<dbReference type="EMBL" id="QZFV01000054">
    <property type="protein sequence ID" value="RJQ89615.1"/>
    <property type="molecule type" value="Genomic_DNA"/>
</dbReference>